<dbReference type="InterPro" id="IPR052048">
    <property type="entry name" value="ST_Response_Regulator"/>
</dbReference>
<dbReference type="EMBL" id="WTYZ01000001">
    <property type="protein sequence ID" value="MXO83217.1"/>
    <property type="molecule type" value="Genomic_DNA"/>
</dbReference>
<accession>A0A844Z816</accession>
<evidence type="ECO:0000313" key="5">
    <source>
        <dbReference type="Proteomes" id="UP000460290"/>
    </source>
</evidence>
<dbReference type="SMART" id="SM00448">
    <property type="entry name" value="REC"/>
    <property type="match status" value="1"/>
</dbReference>
<dbReference type="Gene3D" id="3.40.50.2300">
    <property type="match status" value="1"/>
</dbReference>
<dbReference type="AlphaFoldDB" id="A0A844Z816"/>
<evidence type="ECO:0000256" key="1">
    <source>
        <dbReference type="PROSITE-ProRule" id="PRU00169"/>
    </source>
</evidence>
<dbReference type="InterPro" id="IPR011006">
    <property type="entry name" value="CheY-like_superfamily"/>
</dbReference>
<reference evidence="4 5" key="1">
    <citation type="submission" date="2019-12" db="EMBL/GenBank/DDBJ databases">
        <title>Genomic-based taxomic classification of the family Erythrobacteraceae.</title>
        <authorList>
            <person name="Xu L."/>
        </authorList>
    </citation>
    <scope>NUCLEOTIDE SEQUENCE [LARGE SCALE GENOMIC DNA]</scope>
    <source>
        <strain evidence="4 5">KCTC 42006</strain>
    </source>
</reference>
<proteinExistence type="predicted"/>
<dbReference type="PROSITE" id="PS50110">
    <property type="entry name" value="RESPONSE_REGULATORY"/>
    <property type="match status" value="1"/>
</dbReference>
<gene>
    <name evidence="4" type="ORF">GRI35_07525</name>
</gene>
<feature type="domain" description="Response regulatory" evidence="3">
    <location>
        <begin position="37"/>
        <end position="153"/>
    </location>
</feature>
<dbReference type="CDD" id="cd17546">
    <property type="entry name" value="REC_hyHK_CKI1_RcsC-like"/>
    <property type="match status" value="1"/>
</dbReference>
<dbReference type="SUPFAM" id="SSF52172">
    <property type="entry name" value="CheY-like"/>
    <property type="match status" value="1"/>
</dbReference>
<feature type="modified residue" description="4-aspartylphosphate" evidence="1">
    <location>
        <position position="86"/>
    </location>
</feature>
<organism evidence="4 5">
    <name type="scientific">Pontixanthobacter aestiaquae</name>
    <dbReference type="NCBI Taxonomy" id="1509367"/>
    <lineage>
        <taxon>Bacteria</taxon>
        <taxon>Pseudomonadati</taxon>
        <taxon>Pseudomonadota</taxon>
        <taxon>Alphaproteobacteria</taxon>
        <taxon>Sphingomonadales</taxon>
        <taxon>Erythrobacteraceae</taxon>
        <taxon>Pontixanthobacter</taxon>
    </lineage>
</organism>
<dbReference type="GO" id="GO:0000160">
    <property type="term" value="P:phosphorelay signal transduction system"/>
    <property type="evidence" value="ECO:0007669"/>
    <property type="project" value="InterPro"/>
</dbReference>
<dbReference type="OrthoDB" id="9800897at2"/>
<dbReference type="PANTHER" id="PTHR43228">
    <property type="entry name" value="TWO-COMPONENT RESPONSE REGULATOR"/>
    <property type="match status" value="1"/>
</dbReference>
<dbReference type="PANTHER" id="PTHR43228:SF1">
    <property type="entry name" value="TWO-COMPONENT RESPONSE REGULATOR ARR22"/>
    <property type="match status" value="1"/>
</dbReference>
<evidence type="ECO:0000313" key="4">
    <source>
        <dbReference type="EMBL" id="MXO83217.1"/>
    </source>
</evidence>
<protein>
    <submittedName>
        <fullName evidence="4">Response regulator</fullName>
    </submittedName>
</protein>
<keyword evidence="5" id="KW-1185">Reference proteome</keyword>
<keyword evidence="1" id="KW-0597">Phosphoprotein</keyword>
<evidence type="ECO:0000256" key="2">
    <source>
        <dbReference type="SAM" id="MobiDB-lite"/>
    </source>
</evidence>
<dbReference type="InterPro" id="IPR001789">
    <property type="entry name" value="Sig_transdc_resp-reg_receiver"/>
</dbReference>
<feature type="region of interest" description="Disordered" evidence="2">
    <location>
        <begin position="1"/>
        <end position="35"/>
    </location>
</feature>
<dbReference type="Pfam" id="PF00072">
    <property type="entry name" value="Response_reg"/>
    <property type="match status" value="1"/>
</dbReference>
<name>A0A844Z816_9SPHN</name>
<evidence type="ECO:0000259" key="3">
    <source>
        <dbReference type="PROSITE" id="PS50110"/>
    </source>
</evidence>
<sequence>MAPPADQSAAEPAPSYGRRVAPSVPTAVPSAEQQPRNCLLVDDSRMIRKVARKIVESRGYVTAQAENGAEALEKCKLAMPDLIILDWDMPIMTGIDFLAELRALNHPKRPKVVFCTTHSSVKDIHQAVDVGADEYVTKPFDEASLLAKLEIIGAS</sequence>
<dbReference type="Proteomes" id="UP000460290">
    <property type="component" value="Unassembled WGS sequence"/>
</dbReference>
<comment type="caution">
    <text evidence="4">The sequence shown here is derived from an EMBL/GenBank/DDBJ whole genome shotgun (WGS) entry which is preliminary data.</text>
</comment>